<dbReference type="Gene3D" id="4.10.280.10">
    <property type="entry name" value="Helix-loop-helix DNA-binding domain"/>
    <property type="match status" value="1"/>
</dbReference>
<dbReference type="EMBL" id="WHOD01000049">
    <property type="protein sequence ID" value="NOU93504.1"/>
    <property type="molecule type" value="Genomic_DNA"/>
</dbReference>
<comment type="caution">
    <text evidence="1">The sequence shown here is derived from an EMBL/GenBank/DDBJ whole genome shotgun (WGS) entry which is preliminary data.</text>
</comment>
<dbReference type="InterPro" id="IPR018540">
    <property type="entry name" value="Spo0E-like"/>
</dbReference>
<dbReference type="InterPro" id="IPR037208">
    <property type="entry name" value="Spo0E-like_sf"/>
</dbReference>
<gene>
    <name evidence="1" type="ORF">GC093_09770</name>
</gene>
<dbReference type="GO" id="GO:0043937">
    <property type="term" value="P:regulation of sporulation"/>
    <property type="evidence" value="ECO:0007669"/>
    <property type="project" value="InterPro"/>
</dbReference>
<proteinExistence type="predicted"/>
<dbReference type="SUPFAM" id="SSF140500">
    <property type="entry name" value="BAS1536-like"/>
    <property type="match status" value="1"/>
</dbReference>
<dbReference type="Pfam" id="PF09388">
    <property type="entry name" value="SpoOE-like"/>
    <property type="match status" value="1"/>
</dbReference>
<organism evidence="1 2">
    <name type="scientific">Paenibacillus foliorum</name>
    <dbReference type="NCBI Taxonomy" id="2654974"/>
    <lineage>
        <taxon>Bacteria</taxon>
        <taxon>Bacillati</taxon>
        <taxon>Bacillota</taxon>
        <taxon>Bacilli</taxon>
        <taxon>Bacillales</taxon>
        <taxon>Paenibacillaceae</taxon>
        <taxon>Paenibacillus</taxon>
    </lineage>
</organism>
<evidence type="ECO:0000313" key="2">
    <source>
        <dbReference type="Proteomes" id="UP000641588"/>
    </source>
</evidence>
<name>A0A972JYF9_9BACL</name>
<keyword evidence="2" id="KW-1185">Reference proteome</keyword>
<protein>
    <submittedName>
        <fullName evidence="1">Spo0E family sporulation regulatory protein-aspartic acid phosphatase</fullName>
    </submittedName>
</protein>
<dbReference type="AlphaFoldDB" id="A0A972JYF9"/>
<evidence type="ECO:0000313" key="1">
    <source>
        <dbReference type="EMBL" id="NOU93504.1"/>
    </source>
</evidence>
<accession>A0A972JYF9</accession>
<dbReference type="Proteomes" id="UP000641588">
    <property type="component" value="Unassembled WGS sequence"/>
</dbReference>
<reference evidence="1" key="1">
    <citation type="submission" date="2019-10" db="EMBL/GenBank/DDBJ databases">
        <title>Description of Paenibacillus glebae sp. nov.</title>
        <authorList>
            <person name="Carlier A."/>
            <person name="Qi S."/>
        </authorList>
    </citation>
    <scope>NUCLEOTIDE SEQUENCE</scope>
    <source>
        <strain evidence="1">LMG 31456</strain>
    </source>
</reference>
<dbReference type="GO" id="GO:0046983">
    <property type="term" value="F:protein dimerization activity"/>
    <property type="evidence" value="ECO:0007669"/>
    <property type="project" value="InterPro"/>
</dbReference>
<sequence>MVETATGSTPSIYASSQRLINIMRRSVYRMINKNLKVRISPMTGVIVTGLLSSSQRKSFYRGEKEKFLLIEEAIYEKRQQLNKHAETYGHTDPRSLNYSMELDELINAFNRLQKKTTD</sequence>
<dbReference type="InterPro" id="IPR036638">
    <property type="entry name" value="HLH_DNA-bd_sf"/>
</dbReference>